<evidence type="ECO:0000313" key="2">
    <source>
        <dbReference type="Proteomes" id="UP000517547"/>
    </source>
</evidence>
<comment type="caution">
    <text evidence="1">The sequence shown here is derived from an EMBL/GenBank/DDBJ whole genome shotgun (WGS) entry which is preliminary data.</text>
</comment>
<reference evidence="1 2" key="1">
    <citation type="submission" date="2020-04" db="EMBL/GenBank/DDBJ databases">
        <title>Molecular characterization of pseudomonads from Agaricus bisporus reveal novel blotch 2 pathogens in Western Europe.</title>
        <authorList>
            <person name="Taparia T."/>
            <person name="Krijger M."/>
            <person name="Haynes E."/>
            <person name="Elpinstone J.G."/>
            <person name="Noble R."/>
            <person name="Van Der Wolf J."/>
        </authorList>
    </citation>
    <scope>NUCLEOTIDE SEQUENCE [LARGE SCALE GENOMIC DNA]</scope>
    <source>
        <strain evidence="1 2">IPO3738</strain>
    </source>
</reference>
<evidence type="ECO:0000313" key="1">
    <source>
        <dbReference type="EMBL" id="NWC18365.1"/>
    </source>
</evidence>
<organism evidence="1 2">
    <name type="scientific">Pseudomonas gingeri</name>
    <dbReference type="NCBI Taxonomy" id="117681"/>
    <lineage>
        <taxon>Bacteria</taxon>
        <taxon>Pseudomonadati</taxon>
        <taxon>Pseudomonadota</taxon>
        <taxon>Gammaproteobacteria</taxon>
        <taxon>Pseudomonadales</taxon>
        <taxon>Pseudomonadaceae</taxon>
        <taxon>Pseudomonas</taxon>
    </lineage>
</organism>
<gene>
    <name evidence="1" type="ORF">HX845_32265</name>
</gene>
<proteinExistence type="predicted"/>
<dbReference type="AlphaFoldDB" id="A0A7Y7Y5T9"/>
<sequence>MGWQQTITVDSTAYPLHVAQRTAYALAHRLSILISQDGGTLALEITPALIAGGSDSFPSFSDARELVLRNLNDFALREQIQRETSGLRELLASAALRGAGV</sequence>
<name>A0A7Y7Y5T9_9PSED</name>
<dbReference type="Proteomes" id="UP000517547">
    <property type="component" value="Unassembled WGS sequence"/>
</dbReference>
<accession>A0A7Y7Y5T9</accession>
<protein>
    <submittedName>
        <fullName evidence="1">His-Xaa-Ser system protein HxsD</fullName>
    </submittedName>
</protein>
<dbReference type="EMBL" id="JACAQE010000013">
    <property type="protein sequence ID" value="NWC18365.1"/>
    <property type="molecule type" value="Genomic_DNA"/>
</dbReference>